<dbReference type="SUPFAM" id="SSF48371">
    <property type="entry name" value="ARM repeat"/>
    <property type="match status" value="1"/>
</dbReference>
<sequence length="706" mass="76494">MLLHPKALAFFVQSGFITPLLQLQSDPSMFVASAANQLLAHILLAIQPENKEHANIKTNTEHSRVVLQTTDHIKESLVPKEGTLAAGSLQVLKLLALILDQARRPLRDQLLMALAASLEELAEAAYSQMTPALMDVIMAGYSPDSDDVTSRLLSSMLNVNKPADLVQAAAAFLHQSHSCASSDAANIRQAVRILLLPLHFVTGHPLLGTAPSADTAIMTAQLKNKSTFISMICVCLRNTPQVALMPPGILPCLPAMIVLSVVTLLRICSGDASTSSSSSSLDGCKNEVYRCIVNCGKVQKSALEALASLSSSPGADSTMNEVSEILVHYMSNPDSDPTVLQKSYKAFVQWTSVWTDLSFISQQLREDLFMGVEKRACDPRWEVRDSTIEFLGQLHCVPTRKSADSALLSERLTAPLLREALQDSESYVRASAVSALARGFRSFVPDGLQGTELSQEQTDTVGRLLKILCEDTEGFARRAVVRYFMTWLSSCSSPPSSPPSLLLESVRVVLSRGSLDLDWEVKVNTLELAELLLDAAFSDHGRCTGAENHPYATFSTHANGQARAGDAALDSALSSLVDQGVFSVLLSGLVDCDRPVALKACELLIRIRETIYGTADVMSVSCELPEWGWGKEIRKMLKNEGDKGQRVSVCEVLTSLALDERRVLLSQSSDYVHNSFQSLLQDILSAGVTLGDAGKDGGQEVIVDCY</sequence>
<accession>A0A3Q2YFM4</accession>
<proteinExistence type="inferred from homology"/>
<dbReference type="PANTHER" id="PTHR21331">
    <property type="entry name" value="BRCA1-ASSOCIATED ATM ACTIVATOR 1"/>
    <property type="match status" value="1"/>
</dbReference>
<dbReference type="GO" id="GO:0008283">
    <property type="term" value="P:cell population proliferation"/>
    <property type="evidence" value="ECO:0007669"/>
    <property type="project" value="InterPro"/>
</dbReference>
<dbReference type="GO" id="GO:0005737">
    <property type="term" value="C:cytoplasm"/>
    <property type="evidence" value="ECO:0007669"/>
    <property type="project" value="UniProtKB-SubCell"/>
</dbReference>
<dbReference type="GeneTree" id="ENSGT00390000017551"/>
<dbReference type="Ensembl" id="ENSHCOT00000025028.1">
    <property type="protein sequence ID" value="ENSHCOP00000016806.1"/>
    <property type="gene ID" value="ENSHCOG00000020589.1"/>
</dbReference>
<organism evidence="4 5">
    <name type="scientific">Hippocampus comes</name>
    <name type="common">Tiger tail seahorse</name>
    <dbReference type="NCBI Taxonomy" id="109280"/>
    <lineage>
        <taxon>Eukaryota</taxon>
        <taxon>Metazoa</taxon>
        <taxon>Chordata</taxon>
        <taxon>Craniata</taxon>
        <taxon>Vertebrata</taxon>
        <taxon>Euteleostomi</taxon>
        <taxon>Actinopterygii</taxon>
        <taxon>Neopterygii</taxon>
        <taxon>Teleostei</taxon>
        <taxon>Neoteleostei</taxon>
        <taxon>Acanthomorphata</taxon>
        <taxon>Syngnathiaria</taxon>
        <taxon>Syngnathiformes</taxon>
        <taxon>Syngnathoidei</taxon>
        <taxon>Syngnathidae</taxon>
        <taxon>Hippocampus</taxon>
    </lineage>
</organism>
<dbReference type="InterPro" id="IPR038904">
    <property type="entry name" value="BRAT1"/>
</dbReference>
<protein>
    <submittedName>
        <fullName evidence="4">BRCA1-associated ATM activator 1</fullName>
    </submittedName>
</protein>
<keyword evidence="5" id="KW-1185">Reference proteome</keyword>
<dbReference type="Gene3D" id="1.25.10.10">
    <property type="entry name" value="Leucine-rich Repeat Variant"/>
    <property type="match status" value="1"/>
</dbReference>
<reference evidence="4" key="2">
    <citation type="submission" date="2025-09" db="UniProtKB">
        <authorList>
            <consortium name="Ensembl"/>
        </authorList>
    </citation>
    <scope>IDENTIFICATION</scope>
</reference>
<dbReference type="OMA" id="WRMESEY"/>
<comment type="similarity">
    <text evidence="3">Belongs to the BRAT1 family.</text>
</comment>
<dbReference type="AlphaFoldDB" id="A0A3Q2YFM4"/>
<dbReference type="STRING" id="109280.ENSHCOP00000016806"/>
<evidence type="ECO:0000313" key="5">
    <source>
        <dbReference type="Proteomes" id="UP000264820"/>
    </source>
</evidence>
<keyword evidence="2" id="KW-0963">Cytoplasm</keyword>
<name>A0A3Q2YFM4_HIPCM</name>
<dbReference type="InterPro" id="IPR011989">
    <property type="entry name" value="ARM-like"/>
</dbReference>
<evidence type="ECO:0000313" key="4">
    <source>
        <dbReference type="Ensembl" id="ENSHCOP00000016806.1"/>
    </source>
</evidence>
<evidence type="ECO:0000256" key="3">
    <source>
        <dbReference type="ARBA" id="ARBA00061308"/>
    </source>
</evidence>
<dbReference type="GO" id="GO:0005634">
    <property type="term" value="C:nucleus"/>
    <property type="evidence" value="ECO:0007669"/>
    <property type="project" value="TreeGrafter"/>
</dbReference>
<evidence type="ECO:0000256" key="2">
    <source>
        <dbReference type="ARBA" id="ARBA00022490"/>
    </source>
</evidence>
<dbReference type="PANTHER" id="PTHR21331:SF2">
    <property type="entry name" value="BRCA1-ASSOCIATED ATM ACTIVATOR 1"/>
    <property type="match status" value="1"/>
</dbReference>
<reference evidence="4" key="1">
    <citation type="submission" date="2025-08" db="UniProtKB">
        <authorList>
            <consortium name="Ensembl"/>
        </authorList>
    </citation>
    <scope>IDENTIFICATION</scope>
</reference>
<dbReference type="GO" id="GO:0006974">
    <property type="term" value="P:DNA damage response"/>
    <property type="evidence" value="ECO:0007669"/>
    <property type="project" value="InterPro"/>
</dbReference>
<comment type="subcellular location">
    <subcellularLocation>
        <location evidence="1">Cytoplasm</location>
    </subcellularLocation>
</comment>
<dbReference type="InterPro" id="IPR016024">
    <property type="entry name" value="ARM-type_fold"/>
</dbReference>
<dbReference type="Proteomes" id="UP000264820">
    <property type="component" value="Unplaced"/>
</dbReference>
<evidence type="ECO:0000256" key="1">
    <source>
        <dbReference type="ARBA" id="ARBA00004496"/>
    </source>
</evidence>